<dbReference type="AlphaFoldDB" id="A0A199UMP6"/>
<evidence type="ECO:0000313" key="1">
    <source>
        <dbReference type="EMBL" id="OAY65880.1"/>
    </source>
</evidence>
<evidence type="ECO:0000313" key="2">
    <source>
        <dbReference type="Proteomes" id="UP000092600"/>
    </source>
</evidence>
<comment type="caution">
    <text evidence="1">The sequence shown here is derived from an EMBL/GenBank/DDBJ whole genome shotgun (WGS) entry which is preliminary data.</text>
</comment>
<name>A0A199UMP6_ANACO</name>
<gene>
    <name evidence="1" type="ORF">ACMD2_14593</name>
</gene>
<dbReference type="EMBL" id="LSRQ01006642">
    <property type="protein sequence ID" value="OAY65880.1"/>
    <property type="molecule type" value="Genomic_DNA"/>
</dbReference>
<organism evidence="1 2">
    <name type="scientific">Ananas comosus</name>
    <name type="common">Pineapple</name>
    <name type="synonym">Ananas ananas</name>
    <dbReference type="NCBI Taxonomy" id="4615"/>
    <lineage>
        <taxon>Eukaryota</taxon>
        <taxon>Viridiplantae</taxon>
        <taxon>Streptophyta</taxon>
        <taxon>Embryophyta</taxon>
        <taxon>Tracheophyta</taxon>
        <taxon>Spermatophyta</taxon>
        <taxon>Magnoliopsida</taxon>
        <taxon>Liliopsida</taxon>
        <taxon>Poales</taxon>
        <taxon>Bromeliaceae</taxon>
        <taxon>Bromelioideae</taxon>
        <taxon>Ananas</taxon>
    </lineage>
</organism>
<reference evidence="1 2" key="1">
    <citation type="journal article" date="2016" name="DNA Res.">
        <title>The draft genome of MD-2 pineapple using hybrid error correction of long reads.</title>
        <authorList>
            <person name="Redwan R.M."/>
            <person name="Saidin A."/>
            <person name="Kumar S.V."/>
        </authorList>
    </citation>
    <scope>NUCLEOTIDE SEQUENCE [LARGE SCALE GENOMIC DNA]</scope>
    <source>
        <strain evidence="2">cv. MD2</strain>
        <tissue evidence="1">Leaf</tissue>
    </source>
</reference>
<proteinExistence type="predicted"/>
<sequence length="74" mass="8671">MRCTEERMLPHLLPQFFNSLHLTTTHEHASTTELQPSQICVTAYKYNNNILKTSTSDHEFILKLNSIFLIYCQN</sequence>
<protein>
    <submittedName>
        <fullName evidence="1">Uncharacterized protein</fullName>
    </submittedName>
</protein>
<dbReference type="Proteomes" id="UP000092600">
    <property type="component" value="Unassembled WGS sequence"/>
</dbReference>
<accession>A0A199UMP6</accession>